<evidence type="ECO:0000256" key="1">
    <source>
        <dbReference type="ARBA" id="ARBA00004202"/>
    </source>
</evidence>
<keyword evidence="2 8" id="KW-0813">Transport</keyword>
<dbReference type="GO" id="GO:0043190">
    <property type="term" value="C:ATP-binding cassette (ABC) transporter complex"/>
    <property type="evidence" value="ECO:0007669"/>
    <property type="project" value="TreeGrafter"/>
</dbReference>
<proteinExistence type="inferred from homology"/>
<dbReference type="GO" id="GO:0005524">
    <property type="term" value="F:ATP binding"/>
    <property type="evidence" value="ECO:0007669"/>
    <property type="project" value="UniProtKB-UniRule"/>
</dbReference>
<dbReference type="InterPro" id="IPR017871">
    <property type="entry name" value="ABC_transporter-like_CS"/>
</dbReference>
<evidence type="ECO:0000256" key="2">
    <source>
        <dbReference type="ARBA" id="ARBA00022448"/>
    </source>
</evidence>
<dbReference type="PROSITE" id="PS00211">
    <property type="entry name" value="ABC_TRANSPORTER_1"/>
    <property type="match status" value="1"/>
</dbReference>
<dbReference type="FunFam" id="3.40.50.300:FF:000224">
    <property type="entry name" value="Energy-coupling factor transporter ATP-binding protein EcfA"/>
    <property type="match status" value="1"/>
</dbReference>
<evidence type="ECO:0000259" key="9">
    <source>
        <dbReference type="PROSITE" id="PS50893"/>
    </source>
</evidence>
<evidence type="ECO:0000256" key="4">
    <source>
        <dbReference type="ARBA" id="ARBA00022741"/>
    </source>
</evidence>
<keyword evidence="6" id="KW-1278">Translocase</keyword>
<sequence>MQIKADNLTYKYMKNTPFEKEALKGFNITIPEGRFTSVIGHTGSGKSTFIQHLNGLLKPSSGTVAVGDWTIRADTKQKHLYELRRHASIVFQFPEHQLFHETVLSDVAYGPVNFGLSKLEAEKRAKEYLELAGIHPDMFDRSPFDLSGGQMRRVAIAGVLALNPKLLILDEPTAGLDPEGQVKMMELFYDWFQEKKERSIILVTHQMEDAARYSDEIVLMDKGTVKDQGRPHQVFSKAGELKAMGLSVPESVKLLSMLREQSGEDMSTAAFTLEETVDQVLEFLRKRGVSDRV</sequence>
<dbReference type="AlphaFoldDB" id="A0A1H9V4Z8"/>
<organism evidence="10 11">
    <name type="scientific">Salipaludibacillus aurantiacus</name>
    <dbReference type="NCBI Taxonomy" id="1601833"/>
    <lineage>
        <taxon>Bacteria</taxon>
        <taxon>Bacillati</taxon>
        <taxon>Bacillota</taxon>
        <taxon>Bacilli</taxon>
        <taxon>Bacillales</taxon>
        <taxon>Bacillaceae</taxon>
    </lineage>
</organism>
<accession>A0A1H9V4Z8</accession>
<dbReference type="Pfam" id="PF00005">
    <property type="entry name" value="ABC_tran"/>
    <property type="match status" value="1"/>
</dbReference>
<dbReference type="CDD" id="cd03225">
    <property type="entry name" value="ABC_cobalt_CbiO_domain1"/>
    <property type="match status" value="1"/>
</dbReference>
<keyword evidence="11" id="KW-1185">Reference proteome</keyword>
<dbReference type="InterPro" id="IPR003439">
    <property type="entry name" value="ABC_transporter-like_ATP-bd"/>
</dbReference>
<dbReference type="InterPro" id="IPR003593">
    <property type="entry name" value="AAA+_ATPase"/>
</dbReference>
<keyword evidence="3 8" id="KW-1003">Cell membrane</keyword>
<dbReference type="InterPro" id="IPR027417">
    <property type="entry name" value="P-loop_NTPase"/>
</dbReference>
<evidence type="ECO:0000256" key="7">
    <source>
        <dbReference type="ARBA" id="ARBA00023136"/>
    </source>
</evidence>
<comment type="similarity">
    <text evidence="8">Belongs to the ABC transporter superfamily. Energy-coupling factor EcfA family.</text>
</comment>
<evidence type="ECO:0000256" key="8">
    <source>
        <dbReference type="RuleBase" id="RU365104"/>
    </source>
</evidence>
<dbReference type="SUPFAM" id="SSF52540">
    <property type="entry name" value="P-loop containing nucleoside triphosphate hydrolases"/>
    <property type="match status" value="1"/>
</dbReference>
<comment type="subunit">
    <text evidence="8">Forms a stable energy-coupling factor (ECF) transporter complex composed of 2 membrane-embedded substrate-binding proteins (S component), 2 ATP-binding proteins (A component) and 2 transmembrane proteins (T component).</text>
</comment>
<dbReference type="OrthoDB" id="9784332at2"/>
<dbReference type="EMBL" id="FOGT01000009">
    <property type="protein sequence ID" value="SES16327.1"/>
    <property type="molecule type" value="Genomic_DNA"/>
</dbReference>
<dbReference type="InterPro" id="IPR015856">
    <property type="entry name" value="ABC_transpr_CbiO/EcfA_su"/>
</dbReference>
<keyword evidence="7 8" id="KW-0472">Membrane</keyword>
<dbReference type="RefSeq" id="WP_093052580.1">
    <property type="nucleotide sequence ID" value="NZ_FOGT01000009.1"/>
</dbReference>
<dbReference type="EC" id="7.-.-.-" evidence="8"/>
<dbReference type="STRING" id="1601833.SAMN05518684_109139"/>
<dbReference type="NCBIfam" id="TIGR04521">
    <property type="entry name" value="ECF_ATPase_2"/>
    <property type="match status" value="1"/>
</dbReference>
<gene>
    <name evidence="10" type="ORF">SAMN05518684_109139</name>
</gene>
<keyword evidence="4 8" id="KW-0547">Nucleotide-binding</keyword>
<dbReference type="GO" id="GO:0042626">
    <property type="term" value="F:ATPase-coupled transmembrane transporter activity"/>
    <property type="evidence" value="ECO:0007669"/>
    <property type="project" value="TreeGrafter"/>
</dbReference>
<comment type="function">
    <text evidence="8">ATP-binding (A) component of a common energy-coupling factor (ECF) ABC-transporter complex.</text>
</comment>
<dbReference type="InterPro" id="IPR030946">
    <property type="entry name" value="EcfA2"/>
</dbReference>
<dbReference type="InterPro" id="IPR050095">
    <property type="entry name" value="ECF_ABC_transporter_ATP-bd"/>
</dbReference>
<dbReference type="Gene3D" id="3.40.50.300">
    <property type="entry name" value="P-loop containing nucleotide triphosphate hydrolases"/>
    <property type="match status" value="1"/>
</dbReference>
<feature type="domain" description="ABC transporter" evidence="9">
    <location>
        <begin position="3"/>
        <end position="247"/>
    </location>
</feature>
<name>A0A1H9V4Z8_9BACI</name>
<dbReference type="PROSITE" id="PS50893">
    <property type="entry name" value="ABC_TRANSPORTER_2"/>
    <property type="match status" value="1"/>
</dbReference>
<evidence type="ECO:0000256" key="6">
    <source>
        <dbReference type="ARBA" id="ARBA00022967"/>
    </source>
</evidence>
<dbReference type="GO" id="GO:0016887">
    <property type="term" value="F:ATP hydrolysis activity"/>
    <property type="evidence" value="ECO:0007669"/>
    <property type="project" value="InterPro"/>
</dbReference>
<evidence type="ECO:0000313" key="11">
    <source>
        <dbReference type="Proteomes" id="UP000198571"/>
    </source>
</evidence>
<comment type="subcellular location">
    <subcellularLocation>
        <location evidence="1 8">Cell membrane</location>
        <topology evidence="1 8">Peripheral membrane protein</topology>
    </subcellularLocation>
</comment>
<keyword evidence="5 8" id="KW-0067">ATP-binding</keyword>
<evidence type="ECO:0000256" key="3">
    <source>
        <dbReference type="ARBA" id="ARBA00022475"/>
    </source>
</evidence>
<dbReference type="PANTHER" id="PTHR43553:SF27">
    <property type="entry name" value="ENERGY-COUPLING FACTOR TRANSPORTER ATP-BINDING PROTEIN ECFA2"/>
    <property type="match status" value="1"/>
</dbReference>
<protein>
    <recommendedName>
        <fullName evidence="8">Energy-coupling factor transporter ATP-binding protein EcfA2</fullName>
        <ecNumber evidence="8">7.-.-.-</ecNumber>
    </recommendedName>
</protein>
<dbReference type="SMART" id="SM00382">
    <property type="entry name" value="AAA"/>
    <property type="match status" value="1"/>
</dbReference>
<evidence type="ECO:0000313" key="10">
    <source>
        <dbReference type="EMBL" id="SES16327.1"/>
    </source>
</evidence>
<reference evidence="11" key="1">
    <citation type="submission" date="2016-10" db="EMBL/GenBank/DDBJ databases">
        <authorList>
            <person name="Varghese N."/>
            <person name="Submissions S."/>
        </authorList>
    </citation>
    <scope>NUCLEOTIDE SEQUENCE [LARGE SCALE GENOMIC DNA]</scope>
    <source>
        <strain evidence="11">S9</strain>
    </source>
</reference>
<dbReference type="Proteomes" id="UP000198571">
    <property type="component" value="Unassembled WGS sequence"/>
</dbReference>
<evidence type="ECO:0000256" key="5">
    <source>
        <dbReference type="ARBA" id="ARBA00022840"/>
    </source>
</evidence>
<dbReference type="GO" id="GO:0015087">
    <property type="term" value="F:cobalt ion transmembrane transporter activity"/>
    <property type="evidence" value="ECO:0007669"/>
    <property type="project" value="UniProtKB-ARBA"/>
</dbReference>
<dbReference type="PANTHER" id="PTHR43553">
    <property type="entry name" value="HEAVY METAL TRANSPORTER"/>
    <property type="match status" value="1"/>
</dbReference>